<gene>
    <name evidence="1" type="ORF">CEXT_635751</name>
</gene>
<accession>A0AAV4RQ61</accession>
<dbReference type="AlphaFoldDB" id="A0AAV4RQ61"/>
<reference evidence="1 2" key="1">
    <citation type="submission" date="2021-06" db="EMBL/GenBank/DDBJ databases">
        <title>Caerostris extrusa draft genome.</title>
        <authorList>
            <person name="Kono N."/>
            <person name="Arakawa K."/>
        </authorList>
    </citation>
    <scope>NUCLEOTIDE SEQUENCE [LARGE SCALE GENOMIC DNA]</scope>
</reference>
<dbReference type="Proteomes" id="UP001054945">
    <property type="component" value="Unassembled WGS sequence"/>
</dbReference>
<comment type="caution">
    <text evidence="1">The sequence shown here is derived from an EMBL/GenBank/DDBJ whole genome shotgun (WGS) entry which is preliminary data.</text>
</comment>
<keyword evidence="2" id="KW-1185">Reference proteome</keyword>
<sequence length="101" mass="11647">MGTLVRTPHLSKNKLMWLPMSAPRKDEQVCVLVKWTIISKALDRVTLVCIHFPFWICCFFKRGLRYCAGKLLISICFLLTSGAIAGCRKRIALFHSRWYDG</sequence>
<evidence type="ECO:0000313" key="1">
    <source>
        <dbReference type="EMBL" id="GIY22445.1"/>
    </source>
</evidence>
<dbReference type="EMBL" id="BPLR01008147">
    <property type="protein sequence ID" value="GIY22445.1"/>
    <property type="molecule type" value="Genomic_DNA"/>
</dbReference>
<protein>
    <submittedName>
        <fullName evidence="1">Uncharacterized protein</fullName>
    </submittedName>
</protein>
<name>A0AAV4RQ61_CAEEX</name>
<organism evidence="1 2">
    <name type="scientific">Caerostris extrusa</name>
    <name type="common">Bark spider</name>
    <name type="synonym">Caerostris bankana</name>
    <dbReference type="NCBI Taxonomy" id="172846"/>
    <lineage>
        <taxon>Eukaryota</taxon>
        <taxon>Metazoa</taxon>
        <taxon>Ecdysozoa</taxon>
        <taxon>Arthropoda</taxon>
        <taxon>Chelicerata</taxon>
        <taxon>Arachnida</taxon>
        <taxon>Araneae</taxon>
        <taxon>Araneomorphae</taxon>
        <taxon>Entelegynae</taxon>
        <taxon>Araneoidea</taxon>
        <taxon>Araneidae</taxon>
        <taxon>Caerostris</taxon>
    </lineage>
</organism>
<proteinExistence type="predicted"/>
<evidence type="ECO:0000313" key="2">
    <source>
        <dbReference type="Proteomes" id="UP001054945"/>
    </source>
</evidence>